<keyword evidence="9" id="KW-0396">Initiation factor</keyword>
<dbReference type="GO" id="GO:0005737">
    <property type="term" value="C:cytoplasm"/>
    <property type="evidence" value="ECO:0007669"/>
    <property type="project" value="TreeGrafter"/>
</dbReference>
<comment type="similarity">
    <text evidence="5">Belongs to the protein kinase superfamily. Ser/Thr protein kinase family. GCN2 subfamily.</text>
</comment>
<evidence type="ECO:0000256" key="4">
    <source>
        <dbReference type="ARBA" id="ARBA00022840"/>
    </source>
</evidence>
<dbReference type="AlphaFoldDB" id="A0A2T2P4X3"/>
<dbReference type="PANTHER" id="PTHR11042">
    <property type="entry name" value="EUKARYOTIC TRANSLATION INITIATION FACTOR 2-ALPHA KINASE EIF2-ALPHA KINASE -RELATED"/>
    <property type="match status" value="1"/>
</dbReference>
<evidence type="ECO:0000313" key="10">
    <source>
        <dbReference type="Proteomes" id="UP000240883"/>
    </source>
</evidence>
<evidence type="ECO:0000256" key="3">
    <source>
        <dbReference type="ARBA" id="ARBA00022777"/>
    </source>
</evidence>
<dbReference type="SMART" id="SM00220">
    <property type="entry name" value="S_TKc"/>
    <property type="match status" value="1"/>
</dbReference>
<keyword evidence="10" id="KW-1185">Reference proteome</keyword>
<dbReference type="InterPro" id="IPR008271">
    <property type="entry name" value="Ser/Thr_kinase_AS"/>
</dbReference>
<dbReference type="GO" id="GO:0003743">
    <property type="term" value="F:translation initiation factor activity"/>
    <property type="evidence" value="ECO:0007669"/>
    <property type="project" value="UniProtKB-KW"/>
</dbReference>
<evidence type="ECO:0000256" key="5">
    <source>
        <dbReference type="ARBA" id="ARBA00037982"/>
    </source>
</evidence>
<reference evidence="9 10" key="1">
    <citation type="journal article" date="2018" name="Front. Microbiol.">
        <title>Genome-Wide Analysis of Corynespora cassiicola Leaf Fall Disease Putative Effectors.</title>
        <authorList>
            <person name="Lopez D."/>
            <person name="Ribeiro S."/>
            <person name="Label P."/>
            <person name="Fumanal B."/>
            <person name="Venisse J.S."/>
            <person name="Kohler A."/>
            <person name="de Oliveira R.R."/>
            <person name="Labutti K."/>
            <person name="Lipzen A."/>
            <person name="Lail K."/>
            <person name="Bauer D."/>
            <person name="Ohm R.A."/>
            <person name="Barry K.W."/>
            <person name="Spatafora J."/>
            <person name="Grigoriev I.V."/>
            <person name="Martin F.M."/>
            <person name="Pujade-Renaud V."/>
        </authorList>
    </citation>
    <scope>NUCLEOTIDE SEQUENCE [LARGE SCALE GENOMIC DNA]</scope>
    <source>
        <strain evidence="9 10">Philippines</strain>
    </source>
</reference>
<evidence type="ECO:0000259" key="8">
    <source>
        <dbReference type="PROSITE" id="PS50011"/>
    </source>
</evidence>
<accession>A0A2T2P4X3</accession>
<dbReference type="EMBL" id="KZ678129">
    <property type="protein sequence ID" value="PSN72722.1"/>
    <property type="molecule type" value="Genomic_DNA"/>
</dbReference>
<dbReference type="InterPro" id="IPR011009">
    <property type="entry name" value="Kinase-like_dom_sf"/>
</dbReference>
<dbReference type="Proteomes" id="UP000240883">
    <property type="component" value="Unassembled WGS sequence"/>
</dbReference>
<dbReference type="PROSITE" id="PS00107">
    <property type="entry name" value="PROTEIN_KINASE_ATP"/>
    <property type="match status" value="1"/>
</dbReference>
<dbReference type="PROSITE" id="PS00108">
    <property type="entry name" value="PROTEIN_KINASE_ST"/>
    <property type="match status" value="1"/>
</dbReference>
<dbReference type="Pfam" id="PF00069">
    <property type="entry name" value="Pkinase"/>
    <property type="match status" value="2"/>
</dbReference>
<feature type="region of interest" description="Disordered" evidence="7">
    <location>
        <begin position="1"/>
        <end position="64"/>
    </location>
</feature>
<dbReference type="PROSITE" id="PS50011">
    <property type="entry name" value="PROTEIN_KINASE_DOM"/>
    <property type="match status" value="1"/>
</dbReference>
<protein>
    <submittedName>
        <fullName evidence="9">Eukaryotic translation initiation factor 2-alpha kinase 2</fullName>
    </submittedName>
</protein>
<dbReference type="InterPro" id="IPR000719">
    <property type="entry name" value="Prot_kinase_dom"/>
</dbReference>
<dbReference type="STRING" id="1448308.A0A2T2P4X3"/>
<dbReference type="Gene3D" id="3.30.200.20">
    <property type="entry name" value="Phosphorylase Kinase, domain 1"/>
    <property type="match status" value="1"/>
</dbReference>
<evidence type="ECO:0000256" key="2">
    <source>
        <dbReference type="ARBA" id="ARBA00022741"/>
    </source>
</evidence>
<dbReference type="InterPro" id="IPR017441">
    <property type="entry name" value="Protein_kinase_ATP_BS"/>
</dbReference>
<feature type="binding site" evidence="6">
    <location>
        <position position="237"/>
    </location>
    <ligand>
        <name>ATP</name>
        <dbReference type="ChEBI" id="CHEBI:30616"/>
    </ligand>
</feature>
<feature type="domain" description="Protein kinase" evidence="8">
    <location>
        <begin position="208"/>
        <end position="682"/>
    </location>
</feature>
<dbReference type="InterPro" id="IPR050339">
    <property type="entry name" value="CC_SR_Kinase"/>
</dbReference>
<dbReference type="OrthoDB" id="1405469at2759"/>
<gene>
    <name evidence="9" type="ORF">BS50DRAFT_568310</name>
</gene>
<feature type="compositionally biased region" description="Basic residues" evidence="7">
    <location>
        <begin position="368"/>
        <end position="381"/>
    </location>
</feature>
<name>A0A2T2P4X3_CORCC</name>
<organism evidence="9 10">
    <name type="scientific">Corynespora cassiicola Philippines</name>
    <dbReference type="NCBI Taxonomy" id="1448308"/>
    <lineage>
        <taxon>Eukaryota</taxon>
        <taxon>Fungi</taxon>
        <taxon>Dikarya</taxon>
        <taxon>Ascomycota</taxon>
        <taxon>Pezizomycotina</taxon>
        <taxon>Dothideomycetes</taxon>
        <taxon>Pleosporomycetidae</taxon>
        <taxon>Pleosporales</taxon>
        <taxon>Corynesporascaceae</taxon>
        <taxon>Corynespora</taxon>
    </lineage>
</organism>
<dbReference type="GO" id="GO:0004694">
    <property type="term" value="F:eukaryotic translation initiation factor 2alpha kinase activity"/>
    <property type="evidence" value="ECO:0007669"/>
    <property type="project" value="TreeGrafter"/>
</dbReference>
<dbReference type="Gene3D" id="1.10.510.10">
    <property type="entry name" value="Transferase(Phosphotransferase) domain 1"/>
    <property type="match status" value="1"/>
</dbReference>
<dbReference type="PANTHER" id="PTHR11042:SF187">
    <property type="entry name" value="EUKARYOTIC TRANSLATION INITIATION FACTOR 2-ALPHA KINASE 2"/>
    <property type="match status" value="1"/>
</dbReference>
<evidence type="ECO:0000256" key="6">
    <source>
        <dbReference type="PROSITE-ProRule" id="PRU10141"/>
    </source>
</evidence>
<keyword evidence="1" id="KW-0808">Transferase</keyword>
<feature type="compositionally biased region" description="Basic and acidic residues" evidence="7">
    <location>
        <begin position="24"/>
        <end position="36"/>
    </location>
</feature>
<keyword evidence="9" id="KW-0648">Protein biosynthesis</keyword>
<evidence type="ECO:0000313" key="9">
    <source>
        <dbReference type="EMBL" id="PSN72722.1"/>
    </source>
</evidence>
<evidence type="ECO:0000256" key="7">
    <source>
        <dbReference type="SAM" id="MobiDB-lite"/>
    </source>
</evidence>
<keyword evidence="3 9" id="KW-0418">Kinase</keyword>
<dbReference type="GO" id="GO:0005634">
    <property type="term" value="C:nucleus"/>
    <property type="evidence" value="ECO:0007669"/>
    <property type="project" value="TreeGrafter"/>
</dbReference>
<sequence>MSMFRRPGDSSSSDESSEDSEEQETSHQTRQDDAHNLSRINTLDSGTSGGLPGHGAPPSRPAMSRTNTEFRDLILHSLLEDKALREAAEHLGKDRSDPEVQELARTTYRALSRQMSTSVDDSYASDEMRSHRAAAQDGINAATRNYLTGLSASTAGDSLALVPLPFPSGAIPNPSPLGFDPLPGMAASIDMPLRGYPGLHENRYVREFEEFDIVGKGGYGKVYKVKHKLDNSFYAVKRIIVSSSRLQKIKEHGPQEMESLLEEVRSLARFDHGNIVRYHNAWLEFSAGPGVPEHAASFHQTRRYIEGHSQDSFDHTNDVDVSFGALSIEDPFSNTNQESGTNIVFETSDTGGGAEEYNRSNGNGLSKGHLRAPARKNRRGSHASQATVATISSTKSLMSAIESADEDEEDDEIETIPRTHLPYSQEETTTDMSQSMLSNSDIPSHMVSTRSTGPILTLNVQMSLYDTNLAAFLNEEQVSFREKPQLHHCFHSCVSLELLSNIIAGVEYLHAQGVVHRDMKPANVFLSLSTSRIPPSGSINLSSCKPCPQRECVYVTPRIGDFGLVAALGDKCLVSDATAKPVGTEFYRPEGGDATISEKLDVFALGVVGFEMLRKFDTRMERVDALVNLRRGKFPPKFTEKIGSQGEEIRDLIGKMVDVDEKKRPTCEDVQRELGSIVHALKA</sequence>
<keyword evidence="4 6" id="KW-0067">ATP-binding</keyword>
<evidence type="ECO:0000256" key="1">
    <source>
        <dbReference type="ARBA" id="ARBA00022679"/>
    </source>
</evidence>
<keyword evidence="2 6" id="KW-0547">Nucleotide-binding</keyword>
<dbReference type="GO" id="GO:0005524">
    <property type="term" value="F:ATP binding"/>
    <property type="evidence" value="ECO:0007669"/>
    <property type="project" value="UniProtKB-UniRule"/>
</dbReference>
<feature type="region of interest" description="Disordered" evidence="7">
    <location>
        <begin position="349"/>
        <end position="387"/>
    </location>
</feature>
<proteinExistence type="inferred from homology"/>
<dbReference type="SUPFAM" id="SSF56112">
    <property type="entry name" value="Protein kinase-like (PK-like)"/>
    <property type="match status" value="1"/>
</dbReference>